<sequence>KYIAKSNLDKKFLTKVKDILDKELVESSFNIEDFSKALGMSRMQLHRKIKALTGLPASEFIRSQRLKLAAQLLKTSTINISQVGYSVGFNDHSYFDKCFKEVYNCTPTEYSKRKDF</sequence>
<dbReference type="AlphaFoldDB" id="A0A3B0RH46"/>
<dbReference type="GO" id="GO:0003700">
    <property type="term" value="F:DNA-binding transcription factor activity"/>
    <property type="evidence" value="ECO:0007669"/>
    <property type="project" value="InterPro"/>
</dbReference>
<evidence type="ECO:0000256" key="3">
    <source>
        <dbReference type="ARBA" id="ARBA00023163"/>
    </source>
</evidence>
<gene>
    <name evidence="5" type="ORF">MNBD_BACTEROID02-841</name>
</gene>
<keyword evidence="2" id="KW-0238">DNA-binding</keyword>
<dbReference type="Pfam" id="PF12833">
    <property type="entry name" value="HTH_18"/>
    <property type="match status" value="1"/>
</dbReference>
<evidence type="ECO:0000256" key="1">
    <source>
        <dbReference type="ARBA" id="ARBA00023015"/>
    </source>
</evidence>
<dbReference type="SUPFAM" id="SSF46689">
    <property type="entry name" value="Homeodomain-like"/>
    <property type="match status" value="1"/>
</dbReference>
<evidence type="ECO:0000259" key="4">
    <source>
        <dbReference type="PROSITE" id="PS01124"/>
    </source>
</evidence>
<dbReference type="InterPro" id="IPR018060">
    <property type="entry name" value="HTH_AraC"/>
</dbReference>
<feature type="non-terminal residue" evidence="5">
    <location>
        <position position="1"/>
    </location>
</feature>
<dbReference type="GO" id="GO:0043565">
    <property type="term" value="F:sequence-specific DNA binding"/>
    <property type="evidence" value="ECO:0007669"/>
    <property type="project" value="InterPro"/>
</dbReference>
<dbReference type="PROSITE" id="PS00041">
    <property type="entry name" value="HTH_ARAC_FAMILY_1"/>
    <property type="match status" value="1"/>
</dbReference>
<keyword evidence="3" id="KW-0804">Transcription</keyword>
<dbReference type="InterPro" id="IPR009057">
    <property type="entry name" value="Homeodomain-like_sf"/>
</dbReference>
<organism evidence="5">
    <name type="scientific">hydrothermal vent metagenome</name>
    <dbReference type="NCBI Taxonomy" id="652676"/>
    <lineage>
        <taxon>unclassified sequences</taxon>
        <taxon>metagenomes</taxon>
        <taxon>ecological metagenomes</taxon>
    </lineage>
</organism>
<dbReference type="PANTHER" id="PTHR43280">
    <property type="entry name" value="ARAC-FAMILY TRANSCRIPTIONAL REGULATOR"/>
    <property type="match status" value="1"/>
</dbReference>
<reference evidence="5" key="1">
    <citation type="submission" date="2018-06" db="EMBL/GenBank/DDBJ databases">
        <authorList>
            <person name="Zhirakovskaya E."/>
        </authorList>
    </citation>
    <scope>NUCLEOTIDE SEQUENCE</scope>
</reference>
<dbReference type="EMBL" id="UOEB01000121">
    <property type="protein sequence ID" value="VAV83973.1"/>
    <property type="molecule type" value="Genomic_DNA"/>
</dbReference>
<dbReference type="SMART" id="SM00342">
    <property type="entry name" value="HTH_ARAC"/>
    <property type="match status" value="1"/>
</dbReference>
<proteinExistence type="predicted"/>
<dbReference type="PROSITE" id="PS01124">
    <property type="entry name" value="HTH_ARAC_FAMILY_2"/>
    <property type="match status" value="1"/>
</dbReference>
<dbReference type="InterPro" id="IPR020449">
    <property type="entry name" value="Tscrpt_reg_AraC-type_HTH"/>
</dbReference>
<keyword evidence="1" id="KW-0805">Transcription regulation</keyword>
<accession>A0A3B0RH46</accession>
<dbReference type="PRINTS" id="PR00032">
    <property type="entry name" value="HTHARAC"/>
</dbReference>
<evidence type="ECO:0000313" key="5">
    <source>
        <dbReference type="EMBL" id="VAV83973.1"/>
    </source>
</evidence>
<feature type="domain" description="HTH araC/xylS-type" evidence="4">
    <location>
        <begin position="14"/>
        <end position="113"/>
    </location>
</feature>
<dbReference type="Gene3D" id="1.10.10.60">
    <property type="entry name" value="Homeodomain-like"/>
    <property type="match status" value="2"/>
</dbReference>
<protein>
    <recommendedName>
        <fullName evidence="4">HTH araC/xylS-type domain-containing protein</fullName>
    </recommendedName>
</protein>
<dbReference type="InterPro" id="IPR018062">
    <property type="entry name" value="HTH_AraC-typ_CS"/>
</dbReference>
<name>A0A3B0RH46_9ZZZZ</name>
<dbReference type="PANTHER" id="PTHR43280:SF2">
    <property type="entry name" value="HTH-TYPE TRANSCRIPTIONAL REGULATOR EXSA"/>
    <property type="match status" value="1"/>
</dbReference>
<evidence type="ECO:0000256" key="2">
    <source>
        <dbReference type="ARBA" id="ARBA00023125"/>
    </source>
</evidence>